<reference evidence="4 5" key="1">
    <citation type="submission" date="2015-12" db="EMBL/GenBank/DDBJ databases">
        <title>Haloprofundus marisrubri gen. nov., sp. nov., an extremely halophilic archaeon isolated from the Discovery deep brine-seawater interface in the Red Sea.</title>
        <authorList>
            <person name="Zhang G."/>
            <person name="Stingl U."/>
            <person name="Rashid M."/>
        </authorList>
    </citation>
    <scope>NUCLEOTIDE SEQUENCE [LARGE SCALE GENOMIC DNA]</scope>
    <source>
        <strain evidence="4 5">SB9</strain>
    </source>
</reference>
<keyword evidence="5" id="KW-1185">Reference proteome</keyword>
<dbReference type="Proteomes" id="UP000054387">
    <property type="component" value="Unassembled WGS sequence"/>
</dbReference>
<gene>
    <name evidence="4" type="ORF">AUR64_13750</name>
</gene>
<protein>
    <submittedName>
        <fullName evidence="4">Molybdenum-binding protein</fullName>
    </submittedName>
</protein>
<evidence type="ECO:0000313" key="4">
    <source>
        <dbReference type="EMBL" id="KTG08873.1"/>
    </source>
</evidence>
<feature type="domain" description="Mop" evidence="3">
    <location>
        <begin position="169"/>
        <end position="235"/>
    </location>
</feature>
<dbReference type="SUPFAM" id="SSF50331">
    <property type="entry name" value="MOP-like"/>
    <property type="match status" value="1"/>
</dbReference>
<dbReference type="InterPro" id="IPR008995">
    <property type="entry name" value="Mo/tungstate-bd_C_term_dom"/>
</dbReference>
<dbReference type="EMBL" id="LOPU01000029">
    <property type="protein sequence ID" value="KTG08873.1"/>
    <property type="molecule type" value="Genomic_DNA"/>
</dbReference>
<name>A0A0W1R688_9EURY</name>
<comment type="caution">
    <text evidence="4">The sequence shown here is derived from an EMBL/GenBank/DDBJ whole genome shotgun (WGS) entry which is preliminary data.</text>
</comment>
<evidence type="ECO:0000259" key="3">
    <source>
        <dbReference type="PROSITE" id="PS51866"/>
    </source>
</evidence>
<dbReference type="Gene3D" id="1.10.10.10">
    <property type="entry name" value="Winged helix-like DNA-binding domain superfamily/Winged helix DNA-binding domain"/>
    <property type="match status" value="1"/>
</dbReference>
<comment type="subcellular location">
    <subcellularLocation>
        <location evidence="1">Cell membrane</location>
        <topology evidence="1">Peripheral membrane protein</topology>
    </subcellularLocation>
</comment>
<dbReference type="InterPro" id="IPR004606">
    <property type="entry name" value="Mop_domain"/>
</dbReference>
<dbReference type="PROSITE" id="PS51866">
    <property type="entry name" value="MOP"/>
    <property type="match status" value="1"/>
</dbReference>
<organism evidence="4 5">
    <name type="scientific">Haloprofundus marisrubri</name>
    <dbReference type="NCBI Taxonomy" id="1514971"/>
    <lineage>
        <taxon>Archaea</taxon>
        <taxon>Methanobacteriati</taxon>
        <taxon>Methanobacteriota</taxon>
        <taxon>Stenosarchaea group</taxon>
        <taxon>Halobacteria</taxon>
        <taxon>Halobacteriales</taxon>
        <taxon>Haloferacaceae</taxon>
        <taxon>Haloprofundus</taxon>
    </lineage>
</organism>
<dbReference type="OrthoDB" id="70912at2157"/>
<proteinExistence type="predicted"/>
<evidence type="ECO:0000256" key="2">
    <source>
        <dbReference type="ARBA" id="ARBA00022505"/>
    </source>
</evidence>
<evidence type="ECO:0000313" key="5">
    <source>
        <dbReference type="Proteomes" id="UP000054387"/>
    </source>
</evidence>
<dbReference type="AlphaFoldDB" id="A0A0W1R688"/>
<dbReference type="InterPro" id="IPR005116">
    <property type="entry name" value="Transp-assoc_OB_typ1"/>
</dbReference>
<dbReference type="Gene3D" id="2.40.50.100">
    <property type="match status" value="1"/>
</dbReference>
<dbReference type="PANTHER" id="PTHR30432:SF1">
    <property type="entry name" value="DNA-BINDING TRANSCRIPTIONAL DUAL REGULATOR MODE"/>
    <property type="match status" value="1"/>
</dbReference>
<dbReference type="GO" id="GO:0005886">
    <property type="term" value="C:plasma membrane"/>
    <property type="evidence" value="ECO:0007669"/>
    <property type="project" value="UniProtKB-SubCell"/>
</dbReference>
<dbReference type="GO" id="GO:0015689">
    <property type="term" value="P:molybdate ion transport"/>
    <property type="evidence" value="ECO:0007669"/>
    <property type="project" value="InterPro"/>
</dbReference>
<dbReference type="STRING" id="1514971.AUR64_13750"/>
<keyword evidence="2" id="KW-0500">Molybdenum</keyword>
<evidence type="ECO:0000256" key="1">
    <source>
        <dbReference type="ARBA" id="ARBA00004202"/>
    </source>
</evidence>
<sequence length="238" mass="23949">MDGAFEAYLASDGVTFDDGDAALLRAVDDHGSVSGAAAALGRSRARALSRLETLESAFGSLVERRRGGADGGGSELTDGATALLARFARLRAALSGTAGAREAVLFGRLADSDGELAVVDTDAGPVRALVVDADGQIAGSVDAQTPVQVSVRADAVTLHAPDDAPPSAATSARNRFDGVVSDLDSGTAVATVVVDIGANAPLYALVTVESVDRLGLEEGVPVVASFKATATRATVVDE</sequence>
<accession>A0A0W1R688</accession>
<dbReference type="SUPFAM" id="SSF46785">
    <property type="entry name" value="Winged helix' DNA-binding domain"/>
    <property type="match status" value="1"/>
</dbReference>
<dbReference type="Pfam" id="PF03459">
    <property type="entry name" value="TOBE"/>
    <property type="match status" value="1"/>
</dbReference>
<dbReference type="InterPro" id="IPR036388">
    <property type="entry name" value="WH-like_DNA-bd_sf"/>
</dbReference>
<dbReference type="InterPro" id="IPR051815">
    <property type="entry name" value="Molybdate_resp_trans_reg"/>
</dbReference>
<dbReference type="InterPro" id="IPR036390">
    <property type="entry name" value="WH_DNA-bd_sf"/>
</dbReference>
<dbReference type="PANTHER" id="PTHR30432">
    <property type="entry name" value="TRANSCRIPTIONAL REGULATOR MODE"/>
    <property type="match status" value="1"/>
</dbReference>
<dbReference type="RefSeq" id="WP_058582026.1">
    <property type="nucleotide sequence ID" value="NZ_LOPU01000029.1"/>
</dbReference>